<dbReference type="AlphaFoldDB" id="A0A6A7C8U0"/>
<reference evidence="1" key="1">
    <citation type="journal article" date="2020" name="Stud. Mycol.">
        <title>101 Dothideomycetes genomes: a test case for predicting lifestyles and emergence of pathogens.</title>
        <authorList>
            <person name="Haridas S."/>
            <person name="Albert R."/>
            <person name="Binder M."/>
            <person name="Bloem J."/>
            <person name="Labutti K."/>
            <person name="Salamov A."/>
            <person name="Andreopoulos B."/>
            <person name="Baker S."/>
            <person name="Barry K."/>
            <person name="Bills G."/>
            <person name="Bluhm B."/>
            <person name="Cannon C."/>
            <person name="Castanera R."/>
            <person name="Culley D."/>
            <person name="Daum C."/>
            <person name="Ezra D."/>
            <person name="Gonzalez J."/>
            <person name="Henrissat B."/>
            <person name="Kuo A."/>
            <person name="Liang C."/>
            <person name="Lipzen A."/>
            <person name="Lutzoni F."/>
            <person name="Magnuson J."/>
            <person name="Mondo S."/>
            <person name="Nolan M."/>
            <person name="Ohm R."/>
            <person name="Pangilinan J."/>
            <person name="Park H.-J."/>
            <person name="Ramirez L."/>
            <person name="Alfaro M."/>
            <person name="Sun H."/>
            <person name="Tritt A."/>
            <person name="Yoshinaga Y."/>
            <person name="Zwiers L.-H."/>
            <person name="Turgeon B."/>
            <person name="Goodwin S."/>
            <person name="Spatafora J."/>
            <person name="Crous P."/>
            <person name="Grigoriev I."/>
        </authorList>
    </citation>
    <scope>NUCLEOTIDE SEQUENCE</scope>
    <source>
        <strain evidence="1">CBS 480.64</strain>
    </source>
</reference>
<dbReference type="Proteomes" id="UP000799421">
    <property type="component" value="Unassembled WGS sequence"/>
</dbReference>
<dbReference type="PANTHER" id="PTHR35332">
    <property type="entry name" value="REGULATION OF ENOLASE PROTEIN 1"/>
    <property type="match status" value="1"/>
</dbReference>
<dbReference type="Gene3D" id="2.60.120.200">
    <property type="match status" value="1"/>
</dbReference>
<evidence type="ECO:0000313" key="1">
    <source>
        <dbReference type="EMBL" id="KAF2863914.1"/>
    </source>
</evidence>
<dbReference type="OrthoDB" id="42525at2759"/>
<proteinExistence type="predicted"/>
<evidence type="ECO:0000313" key="2">
    <source>
        <dbReference type="Proteomes" id="UP000799421"/>
    </source>
</evidence>
<dbReference type="Pfam" id="PF07081">
    <property type="entry name" value="DUF1349"/>
    <property type="match status" value="1"/>
</dbReference>
<gene>
    <name evidence="1" type="ORF">K470DRAFT_210107</name>
</gene>
<evidence type="ECO:0008006" key="3">
    <source>
        <dbReference type="Google" id="ProtNLM"/>
    </source>
</evidence>
<dbReference type="InterPro" id="IPR013320">
    <property type="entry name" value="ConA-like_dom_sf"/>
</dbReference>
<keyword evidence="2" id="KW-1185">Reference proteome</keyword>
<dbReference type="SUPFAM" id="SSF49899">
    <property type="entry name" value="Concanavalin A-like lectins/glucanases"/>
    <property type="match status" value="1"/>
</dbReference>
<name>A0A6A7C8U0_9PEZI</name>
<dbReference type="PANTHER" id="PTHR35332:SF2">
    <property type="entry name" value="REGULATION OF ENOLASE PROTEIN 1"/>
    <property type="match status" value="1"/>
</dbReference>
<dbReference type="EMBL" id="MU005959">
    <property type="protein sequence ID" value="KAF2863914.1"/>
    <property type="molecule type" value="Genomic_DNA"/>
</dbReference>
<organism evidence="1 2">
    <name type="scientific">Piedraia hortae CBS 480.64</name>
    <dbReference type="NCBI Taxonomy" id="1314780"/>
    <lineage>
        <taxon>Eukaryota</taxon>
        <taxon>Fungi</taxon>
        <taxon>Dikarya</taxon>
        <taxon>Ascomycota</taxon>
        <taxon>Pezizomycotina</taxon>
        <taxon>Dothideomycetes</taxon>
        <taxon>Dothideomycetidae</taxon>
        <taxon>Capnodiales</taxon>
        <taxon>Piedraiaceae</taxon>
        <taxon>Piedraia</taxon>
    </lineage>
</organism>
<dbReference type="InterPro" id="IPR009784">
    <property type="entry name" value="DUF1349"/>
</dbReference>
<protein>
    <recommendedName>
        <fullName evidence="3">DUF1349-domain-containing protein</fullName>
    </recommendedName>
</protein>
<accession>A0A6A7C8U0</accession>
<sequence>MSHKLCHAANGATSPSEDPFTLTAYPKTDVWRPSDDSDVFNAPYVFAKLDPNKFTNMSVTVSADWKTLYDQGGLILAYGEQNPRQWIKAGIEFFEGHPMIGVVGTDRYSDWSLTPNPGKDHNKATLEFVREGTELWIYLVGENQKRQAVREVRWAFISPKSPLEVGCYAAKPTPDSDNATAGVKVTFEGFLLK</sequence>